<gene>
    <name evidence="2" type="ORF">TBK1r_21820</name>
</gene>
<sequence length="980" mass="104470">MAPFDECSVLLPSATLEDFPVGGPDSDARSLLAGWTILWHPLLLAQTEQMPTWYRADTPPNPDGPRVIVVPDPSLKQIPADFRRKCDANPECTWVTGADRAEMLVALGLDPADPRCAALPSASRSLGVEDFYAAGYLSLQIQIMTRRLRYTSNLDELHLQNRSVAAAKAFLDRDAVATAEALHDVFDALSEERDHYFSSDPHLVDLTLLTPGVLKSATEAGWLDRFEASATKDDDGDGVLGTPRNVLVDGTVAAELAAANDASQHHESFDRFRQVLSLDTVGWAGGGWAGGSFAGDPSCLDAMTMASARHLFESGTALASAAIGQAPSVYARLSGMTPVDLVPALAALGYRGVIPIDFTAGTGFGDESKVIVSGGHKEVEALTAKPIDAASDSAFLALGAHLGESIDTGEVATALLVHWPDRVCDSFRDLCRAATWSVAMGRFWTLERYFSDGERPYHQGTLDAISKHAAAEIAQQLIDPKSDTSLSALADAFCRTVRTEARRTLRAIATLANPKLLADEQPDEEHSGSASEQPDAYGRADDRKLIARVVGVEPSTDDTIAKDVLCFNAQGVATRRHTKLHGGSPANEKFVYAATAAGGGGCDVTFDVPAMGFTRLSATQPVKKQGLLKRLTGGEKGIAEQAVLKNEFMAVALDETAGSLSGVFSASRGNRLSMRLVAAADLAGEKDGGTMVCKRMEVTQSSLALGEITASGELQDHAGNAIAEFSIHYRLRRGSRLLEVEGTLRPKTNISIESETAFWKNYFAVRTAVAGEAAILRPLVRDKVHSVSSKKFIAPLGVLIDEAEKQTLVAGYGLPLHRKVADRFLDTVIGIPTGADAIPFRVTFAFDCPSPVAVARSCIAPAEVFAIDPKPADRGSATGETSQAWLVHVSSADVLVTEMKTTRRSDGKLAARMQVVQTRPKTSKVKLQFCAAAEAAFIADTSGVERSLEDLPQDVSCEDGVVTFSLGNHQAIDLVVVFGG</sequence>
<dbReference type="EMBL" id="CP036432">
    <property type="protein sequence ID" value="QDV83246.1"/>
    <property type="molecule type" value="Genomic_DNA"/>
</dbReference>
<feature type="region of interest" description="Disordered" evidence="1">
    <location>
        <begin position="516"/>
        <end position="538"/>
    </location>
</feature>
<dbReference type="Proteomes" id="UP000318081">
    <property type="component" value="Chromosome"/>
</dbReference>
<name>A0ABX5XN44_9BACT</name>
<dbReference type="RefSeq" id="WP_145209820.1">
    <property type="nucleotide sequence ID" value="NZ_CP036432.1"/>
</dbReference>
<accession>A0ABX5XN44</accession>
<evidence type="ECO:0000313" key="2">
    <source>
        <dbReference type="EMBL" id="QDV83246.1"/>
    </source>
</evidence>
<evidence type="ECO:0008006" key="4">
    <source>
        <dbReference type="Google" id="ProtNLM"/>
    </source>
</evidence>
<proteinExistence type="predicted"/>
<evidence type="ECO:0000313" key="3">
    <source>
        <dbReference type="Proteomes" id="UP000318081"/>
    </source>
</evidence>
<evidence type="ECO:0000256" key="1">
    <source>
        <dbReference type="SAM" id="MobiDB-lite"/>
    </source>
</evidence>
<reference evidence="2 3" key="1">
    <citation type="submission" date="2019-02" db="EMBL/GenBank/DDBJ databases">
        <title>Deep-cultivation of Planctomycetes and their phenomic and genomic characterization uncovers novel biology.</title>
        <authorList>
            <person name="Wiegand S."/>
            <person name="Jogler M."/>
            <person name="Boedeker C."/>
            <person name="Pinto D."/>
            <person name="Vollmers J."/>
            <person name="Rivas-Marin E."/>
            <person name="Kohn T."/>
            <person name="Peeters S.H."/>
            <person name="Heuer A."/>
            <person name="Rast P."/>
            <person name="Oberbeckmann S."/>
            <person name="Bunk B."/>
            <person name="Jeske O."/>
            <person name="Meyerdierks A."/>
            <person name="Storesund J.E."/>
            <person name="Kallscheuer N."/>
            <person name="Luecker S."/>
            <person name="Lage O.M."/>
            <person name="Pohl T."/>
            <person name="Merkel B.J."/>
            <person name="Hornburger P."/>
            <person name="Mueller R.-W."/>
            <person name="Bruemmer F."/>
            <person name="Labrenz M."/>
            <person name="Spormann A.M."/>
            <person name="Op den Camp H."/>
            <person name="Overmann J."/>
            <person name="Amann R."/>
            <person name="Jetten M.S.M."/>
            <person name="Mascher T."/>
            <person name="Medema M.H."/>
            <person name="Devos D.P."/>
            <person name="Kaster A.-K."/>
            <person name="Ovreas L."/>
            <person name="Rohde M."/>
            <person name="Galperin M.Y."/>
            <person name="Jogler C."/>
        </authorList>
    </citation>
    <scope>NUCLEOTIDE SEQUENCE [LARGE SCALE GENOMIC DNA]</scope>
    <source>
        <strain evidence="2 3">TBK1r</strain>
    </source>
</reference>
<keyword evidence="3" id="KW-1185">Reference proteome</keyword>
<organism evidence="2 3">
    <name type="scientific">Stieleria magnilauensis</name>
    <dbReference type="NCBI Taxonomy" id="2527963"/>
    <lineage>
        <taxon>Bacteria</taxon>
        <taxon>Pseudomonadati</taxon>
        <taxon>Planctomycetota</taxon>
        <taxon>Planctomycetia</taxon>
        <taxon>Pirellulales</taxon>
        <taxon>Pirellulaceae</taxon>
        <taxon>Stieleria</taxon>
    </lineage>
</organism>
<protein>
    <recommendedName>
        <fullName evidence="4">Glycoside hydrolase family 38 N-terminal domain-containing protein</fullName>
    </recommendedName>
</protein>